<dbReference type="AlphaFoldDB" id="A0A7W9SZB6"/>
<sequence>MPSTYQNVSPSAAEESRVLTSDYYPNSTTRDSSAALGMTFL</sequence>
<comment type="caution">
    <text evidence="1">The sequence shown here is derived from an EMBL/GenBank/DDBJ whole genome shotgun (WGS) entry which is preliminary data.</text>
</comment>
<accession>A0A7W9SZB6</accession>
<protein>
    <submittedName>
        <fullName evidence="1">Uncharacterized protein</fullName>
    </submittedName>
</protein>
<dbReference type="Proteomes" id="UP000532746">
    <property type="component" value="Unassembled WGS sequence"/>
</dbReference>
<dbReference type="EMBL" id="JACHGG010000001">
    <property type="protein sequence ID" value="MBB6058273.1"/>
    <property type="molecule type" value="Genomic_DNA"/>
</dbReference>
<evidence type="ECO:0000313" key="2">
    <source>
        <dbReference type="Proteomes" id="UP000532746"/>
    </source>
</evidence>
<reference evidence="1 2" key="1">
    <citation type="submission" date="2020-08" db="EMBL/GenBank/DDBJ databases">
        <title>Genomic Encyclopedia of Type Strains, Phase IV (KMG-IV): sequencing the most valuable type-strain genomes for metagenomic binning, comparative biology and taxonomic classification.</title>
        <authorList>
            <person name="Goeker M."/>
        </authorList>
    </citation>
    <scope>NUCLEOTIDE SEQUENCE [LARGE SCALE GENOMIC DNA]</scope>
    <source>
        <strain evidence="1 2">DSM 26718</strain>
    </source>
</reference>
<keyword evidence="2" id="KW-1185">Reference proteome</keyword>
<organism evidence="1 2">
    <name type="scientific">Hymenobacter luteus</name>
    <dbReference type="NCBI Taxonomy" id="1411122"/>
    <lineage>
        <taxon>Bacteria</taxon>
        <taxon>Pseudomonadati</taxon>
        <taxon>Bacteroidota</taxon>
        <taxon>Cytophagia</taxon>
        <taxon>Cytophagales</taxon>
        <taxon>Hymenobacteraceae</taxon>
        <taxon>Hymenobacter</taxon>
    </lineage>
</organism>
<name>A0A7W9SZB6_9BACT</name>
<gene>
    <name evidence="1" type="ORF">HNQ93_001103</name>
</gene>
<evidence type="ECO:0000313" key="1">
    <source>
        <dbReference type="EMBL" id="MBB6058273.1"/>
    </source>
</evidence>
<proteinExistence type="predicted"/>